<dbReference type="AlphaFoldDB" id="A0A9P1CVH7"/>
<protein>
    <submittedName>
        <fullName evidence="1">Uncharacterized protein</fullName>
    </submittedName>
</protein>
<accession>A0A9P1CVH7</accession>
<comment type="caution">
    <text evidence="1">The sequence shown here is derived from an EMBL/GenBank/DDBJ whole genome shotgun (WGS) entry which is preliminary data.</text>
</comment>
<proteinExistence type="predicted"/>
<evidence type="ECO:0000313" key="3">
    <source>
        <dbReference type="Proteomes" id="UP001152797"/>
    </source>
</evidence>
<dbReference type="Proteomes" id="UP001152797">
    <property type="component" value="Unassembled WGS sequence"/>
</dbReference>
<dbReference type="OrthoDB" id="338552at2759"/>
<organism evidence="1">
    <name type="scientific">Cladocopium goreaui</name>
    <dbReference type="NCBI Taxonomy" id="2562237"/>
    <lineage>
        <taxon>Eukaryota</taxon>
        <taxon>Sar</taxon>
        <taxon>Alveolata</taxon>
        <taxon>Dinophyceae</taxon>
        <taxon>Suessiales</taxon>
        <taxon>Symbiodiniaceae</taxon>
        <taxon>Cladocopium</taxon>
    </lineage>
</organism>
<name>A0A9P1CVH7_9DINO</name>
<dbReference type="EMBL" id="CAMXCT010002483">
    <property type="protein sequence ID" value="CAI3998469.1"/>
    <property type="molecule type" value="Genomic_DNA"/>
</dbReference>
<dbReference type="EMBL" id="CAMXCT030002483">
    <property type="protein sequence ID" value="CAL4785781.1"/>
    <property type="molecule type" value="Genomic_DNA"/>
</dbReference>
<evidence type="ECO:0000313" key="2">
    <source>
        <dbReference type="EMBL" id="CAL1151844.1"/>
    </source>
</evidence>
<sequence length="73" mass="8537">MPLAEAQAFLEDKELHLMKGLELKNKRIAKVKARWLQLTIPNGKRELRPYCTIELFFGACNTVLRPTYMKRCT</sequence>
<reference evidence="1" key="1">
    <citation type="submission" date="2022-10" db="EMBL/GenBank/DDBJ databases">
        <authorList>
            <person name="Chen Y."/>
            <person name="Dougan E. K."/>
            <person name="Chan C."/>
            <person name="Rhodes N."/>
            <person name="Thang M."/>
        </authorList>
    </citation>
    <scope>NUCLEOTIDE SEQUENCE</scope>
</reference>
<reference evidence="2" key="2">
    <citation type="submission" date="2024-04" db="EMBL/GenBank/DDBJ databases">
        <authorList>
            <person name="Chen Y."/>
            <person name="Shah S."/>
            <person name="Dougan E. K."/>
            <person name="Thang M."/>
            <person name="Chan C."/>
        </authorList>
    </citation>
    <scope>NUCLEOTIDE SEQUENCE [LARGE SCALE GENOMIC DNA]</scope>
</reference>
<keyword evidence="3" id="KW-1185">Reference proteome</keyword>
<dbReference type="EMBL" id="CAMXCT020002483">
    <property type="protein sequence ID" value="CAL1151844.1"/>
    <property type="molecule type" value="Genomic_DNA"/>
</dbReference>
<gene>
    <name evidence="1" type="ORF">C1SCF055_LOCUS24764</name>
</gene>
<evidence type="ECO:0000313" key="1">
    <source>
        <dbReference type="EMBL" id="CAI3998469.1"/>
    </source>
</evidence>